<dbReference type="AlphaFoldDB" id="A0AAV9U3B1"/>
<evidence type="ECO:0000256" key="6">
    <source>
        <dbReference type="ARBA" id="ARBA00022792"/>
    </source>
</evidence>
<comment type="caution">
    <text evidence="13">The sequence shown here is derived from an EMBL/GenBank/DDBJ whole genome shotgun (WGS) entry which is preliminary data.</text>
</comment>
<dbReference type="EMBL" id="JAVHNQ010000015">
    <property type="protein sequence ID" value="KAK6332320.1"/>
    <property type="molecule type" value="Genomic_DNA"/>
</dbReference>
<gene>
    <name evidence="13" type="primary">PET8</name>
    <name evidence="13" type="ORF">TWF696_003038</name>
</gene>
<reference evidence="13 14" key="1">
    <citation type="submission" date="2019-10" db="EMBL/GenBank/DDBJ databases">
        <authorList>
            <person name="Palmer J.M."/>
        </authorList>
    </citation>
    <scope>NUCLEOTIDE SEQUENCE [LARGE SCALE GENOMIC DNA]</scope>
    <source>
        <strain evidence="13 14">TWF696</strain>
    </source>
</reference>
<keyword evidence="9 10" id="KW-0472">Membrane</keyword>
<feature type="repeat" description="Solcar" evidence="10">
    <location>
        <begin position="1"/>
        <end position="56"/>
    </location>
</feature>
<keyword evidence="4 10" id="KW-0812">Transmembrane</keyword>
<dbReference type="InterPro" id="IPR018108">
    <property type="entry name" value="MCP_transmembrane"/>
</dbReference>
<feature type="transmembrane region" description="Helical" evidence="12">
    <location>
        <begin position="28"/>
        <end position="50"/>
    </location>
</feature>
<keyword evidence="3 11" id="KW-0813">Transport</keyword>
<dbReference type="Gene3D" id="1.50.40.10">
    <property type="entry name" value="Mitochondrial carrier domain"/>
    <property type="match status" value="1"/>
</dbReference>
<keyword evidence="7 12" id="KW-1133">Transmembrane helix</keyword>
<evidence type="ECO:0000256" key="4">
    <source>
        <dbReference type="ARBA" id="ARBA00022692"/>
    </source>
</evidence>
<accession>A0AAV9U3B1</accession>
<keyword evidence="5" id="KW-0677">Repeat</keyword>
<feature type="repeat" description="Solcar" evidence="10">
    <location>
        <begin position="172"/>
        <end position="255"/>
    </location>
</feature>
<evidence type="ECO:0000256" key="9">
    <source>
        <dbReference type="ARBA" id="ARBA00023136"/>
    </source>
</evidence>
<evidence type="ECO:0000313" key="14">
    <source>
        <dbReference type="Proteomes" id="UP001375240"/>
    </source>
</evidence>
<organism evidence="13 14">
    <name type="scientific">Orbilia brochopaga</name>
    <dbReference type="NCBI Taxonomy" id="3140254"/>
    <lineage>
        <taxon>Eukaryota</taxon>
        <taxon>Fungi</taxon>
        <taxon>Dikarya</taxon>
        <taxon>Ascomycota</taxon>
        <taxon>Pezizomycotina</taxon>
        <taxon>Orbiliomycetes</taxon>
        <taxon>Orbiliales</taxon>
        <taxon>Orbiliaceae</taxon>
        <taxon>Orbilia</taxon>
    </lineage>
</organism>
<evidence type="ECO:0000256" key="12">
    <source>
        <dbReference type="SAM" id="Phobius"/>
    </source>
</evidence>
<evidence type="ECO:0000256" key="2">
    <source>
        <dbReference type="ARBA" id="ARBA00006375"/>
    </source>
</evidence>
<evidence type="ECO:0000256" key="10">
    <source>
        <dbReference type="PROSITE-ProRule" id="PRU00282"/>
    </source>
</evidence>
<dbReference type="InterPro" id="IPR002067">
    <property type="entry name" value="MCP"/>
</dbReference>
<dbReference type="InterPro" id="IPR023395">
    <property type="entry name" value="MCP_dom_sf"/>
</dbReference>
<evidence type="ECO:0000256" key="3">
    <source>
        <dbReference type="ARBA" id="ARBA00022448"/>
    </source>
</evidence>
<proteinExistence type="inferred from homology"/>
<sequence length="259" mass="27193">MTLFPLDTLKTRLQSASGFLAAGGFRHLYRGIGSVFLGSAPGAALFFVSYEGIRHSSFSQRYLGGDGAAVAAMAAGAVGEVAACTVRVPVEVVKQRAQAQATGQGKGGSVAAVRYVVGLGRDRGFWGVWREVYRGYGVTITREIPFTIIQFPLWEVLKRGMVRWREGGERRATAVESAVCGSVAGGVAAALTTPLDVLKTRMMLADKSQSMVSMLARIVGEEGVRTLLSGIGPRVMWISAGGAVFLGAYTGAANALAAL</sequence>
<protein>
    <submittedName>
        <fullName evidence="13">S-adenosylmethionine transporter</fullName>
    </submittedName>
</protein>
<evidence type="ECO:0000256" key="7">
    <source>
        <dbReference type="ARBA" id="ARBA00022989"/>
    </source>
</evidence>
<dbReference type="PRINTS" id="PR00926">
    <property type="entry name" value="MITOCARRIER"/>
</dbReference>
<feature type="repeat" description="Solcar" evidence="10">
    <location>
        <begin position="67"/>
        <end position="160"/>
    </location>
</feature>
<dbReference type="Proteomes" id="UP001375240">
    <property type="component" value="Unassembled WGS sequence"/>
</dbReference>
<keyword evidence="14" id="KW-1185">Reference proteome</keyword>
<dbReference type="Pfam" id="PF00153">
    <property type="entry name" value="Mito_carr"/>
    <property type="match status" value="3"/>
</dbReference>
<dbReference type="GO" id="GO:0055085">
    <property type="term" value="P:transmembrane transport"/>
    <property type="evidence" value="ECO:0007669"/>
    <property type="project" value="InterPro"/>
</dbReference>
<evidence type="ECO:0000256" key="5">
    <source>
        <dbReference type="ARBA" id="ARBA00022737"/>
    </source>
</evidence>
<evidence type="ECO:0000313" key="13">
    <source>
        <dbReference type="EMBL" id="KAK6332320.1"/>
    </source>
</evidence>
<dbReference type="PROSITE" id="PS50920">
    <property type="entry name" value="SOLCAR"/>
    <property type="match status" value="3"/>
</dbReference>
<name>A0AAV9U3B1_9PEZI</name>
<dbReference type="GO" id="GO:0005743">
    <property type="term" value="C:mitochondrial inner membrane"/>
    <property type="evidence" value="ECO:0007669"/>
    <property type="project" value="UniProtKB-SubCell"/>
</dbReference>
<comment type="subcellular location">
    <subcellularLocation>
        <location evidence="1">Mitochondrion inner membrane</location>
        <topology evidence="1">Multi-pass membrane protein</topology>
    </subcellularLocation>
</comment>
<dbReference type="SUPFAM" id="SSF103506">
    <property type="entry name" value="Mitochondrial carrier"/>
    <property type="match status" value="1"/>
</dbReference>
<comment type="similarity">
    <text evidence="2 11">Belongs to the mitochondrial carrier (TC 2.A.29) family.</text>
</comment>
<keyword evidence="6" id="KW-0999">Mitochondrion inner membrane</keyword>
<keyword evidence="8" id="KW-0496">Mitochondrion</keyword>
<evidence type="ECO:0000256" key="1">
    <source>
        <dbReference type="ARBA" id="ARBA00004448"/>
    </source>
</evidence>
<dbReference type="PANTHER" id="PTHR45667">
    <property type="entry name" value="S-ADENOSYLMETHIONINE MITOCHONDRIAL CARRIER PROTEIN"/>
    <property type="match status" value="1"/>
</dbReference>
<evidence type="ECO:0000256" key="11">
    <source>
        <dbReference type="RuleBase" id="RU000488"/>
    </source>
</evidence>
<evidence type="ECO:0000256" key="8">
    <source>
        <dbReference type="ARBA" id="ARBA00023128"/>
    </source>
</evidence>
<feature type="transmembrane region" description="Helical" evidence="12">
    <location>
        <begin position="235"/>
        <end position="257"/>
    </location>
</feature>